<dbReference type="InterPro" id="IPR036388">
    <property type="entry name" value="WH-like_DNA-bd_sf"/>
</dbReference>
<evidence type="ECO:0000313" key="3">
    <source>
        <dbReference type="Proteomes" id="UP001143474"/>
    </source>
</evidence>
<evidence type="ECO:0000313" key="2">
    <source>
        <dbReference type="EMBL" id="GLK09473.1"/>
    </source>
</evidence>
<comment type="caution">
    <text evidence="2">The sequence shown here is derived from an EMBL/GenBank/DDBJ whole genome shotgun (WGS) entry which is preliminary data.</text>
</comment>
<dbReference type="InterPro" id="IPR011991">
    <property type="entry name" value="ArsR-like_HTH"/>
</dbReference>
<dbReference type="GO" id="GO:0003700">
    <property type="term" value="F:DNA-binding transcription factor activity"/>
    <property type="evidence" value="ECO:0007669"/>
    <property type="project" value="InterPro"/>
</dbReference>
<dbReference type="Proteomes" id="UP001143474">
    <property type="component" value="Unassembled WGS sequence"/>
</dbReference>
<evidence type="ECO:0000259" key="1">
    <source>
        <dbReference type="SMART" id="SM00418"/>
    </source>
</evidence>
<dbReference type="InterPro" id="IPR036390">
    <property type="entry name" value="WH_DNA-bd_sf"/>
</dbReference>
<accession>A0A9W6I1H7</accession>
<sequence length="327" mass="35735">MQGFSELQLGRLDDVRVSVVLHPGATLLSLTAGTMGGRPHGIPRHWRQAVVAAAPRNTPEVLRPLFAPQFSVIPDCVSPTVSMSEVDADTHLERLADLSPDTLLSELEAEFPPAVPAQWRSVVERPRAWIQAYSHLMRVLWQEFRPVWQRADSLLKRERERVGAAAVANRLETVLTDLSPRFRFSGTTLGLPDQQAKRFDLNGRRLALVPIVSGSGASIFAFDHPDTTWIGYPLPALGLLWEGGTGDVKASDPLVLTLGKARATILRVAGASLTMSEIASLLRSTPAAATYHCSQLEAAGLLHRERHGRHVRVRTTDRGEALVGLLA</sequence>
<organism evidence="2 3">
    <name type="scientific">Streptosporangium carneum</name>
    <dbReference type="NCBI Taxonomy" id="47481"/>
    <lineage>
        <taxon>Bacteria</taxon>
        <taxon>Bacillati</taxon>
        <taxon>Actinomycetota</taxon>
        <taxon>Actinomycetes</taxon>
        <taxon>Streptosporangiales</taxon>
        <taxon>Streptosporangiaceae</taxon>
        <taxon>Streptosporangium</taxon>
    </lineage>
</organism>
<keyword evidence="3" id="KW-1185">Reference proteome</keyword>
<dbReference type="Gene3D" id="1.10.10.10">
    <property type="entry name" value="Winged helix-like DNA-binding domain superfamily/Winged helix DNA-binding domain"/>
    <property type="match status" value="1"/>
</dbReference>
<proteinExistence type="predicted"/>
<dbReference type="CDD" id="cd00090">
    <property type="entry name" value="HTH_ARSR"/>
    <property type="match status" value="1"/>
</dbReference>
<reference evidence="2" key="1">
    <citation type="journal article" date="2014" name="Int. J. Syst. Evol. Microbiol.">
        <title>Complete genome sequence of Corynebacterium casei LMG S-19264T (=DSM 44701T), isolated from a smear-ripened cheese.</title>
        <authorList>
            <consortium name="US DOE Joint Genome Institute (JGI-PGF)"/>
            <person name="Walter F."/>
            <person name="Albersmeier A."/>
            <person name="Kalinowski J."/>
            <person name="Ruckert C."/>
        </authorList>
    </citation>
    <scope>NUCLEOTIDE SEQUENCE</scope>
    <source>
        <strain evidence="2">VKM Ac-2007</strain>
    </source>
</reference>
<dbReference type="SUPFAM" id="SSF46785">
    <property type="entry name" value="Winged helix' DNA-binding domain"/>
    <property type="match status" value="1"/>
</dbReference>
<feature type="domain" description="HTH arsR-type" evidence="1">
    <location>
        <begin position="254"/>
        <end position="327"/>
    </location>
</feature>
<protein>
    <recommendedName>
        <fullName evidence="1">HTH arsR-type domain-containing protein</fullName>
    </recommendedName>
</protein>
<dbReference type="SMART" id="SM00418">
    <property type="entry name" value="HTH_ARSR"/>
    <property type="match status" value="1"/>
</dbReference>
<dbReference type="RefSeq" id="WP_271217933.1">
    <property type="nucleotide sequence ID" value="NZ_BAAAVD010000045.1"/>
</dbReference>
<dbReference type="EMBL" id="BSEV01000005">
    <property type="protein sequence ID" value="GLK09473.1"/>
    <property type="molecule type" value="Genomic_DNA"/>
</dbReference>
<name>A0A9W6I1H7_9ACTN</name>
<reference evidence="2" key="2">
    <citation type="submission" date="2023-01" db="EMBL/GenBank/DDBJ databases">
        <authorList>
            <person name="Sun Q."/>
            <person name="Evtushenko L."/>
        </authorList>
    </citation>
    <scope>NUCLEOTIDE SEQUENCE</scope>
    <source>
        <strain evidence="2">VKM Ac-2007</strain>
    </source>
</reference>
<dbReference type="InterPro" id="IPR001845">
    <property type="entry name" value="HTH_ArsR_DNA-bd_dom"/>
</dbReference>
<dbReference type="AlphaFoldDB" id="A0A9W6I1H7"/>
<gene>
    <name evidence="2" type="ORF">GCM10017600_28790</name>
</gene>